<organism evidence="6 8">
    <name type="scientific">Acer yangbiense</name>
    <dbReference type="NCBI Taxonomy" id="1000413"/>
    <lineage>
        <taxon>Eukaryota</taxon>
        <taxon>Viridiplantae</taxon>
        <taxon>Streptophyta</taxon>
        <taxon>Embryophyta</taxon>
        <taxon>Tracheophyta</taxon>
        <taxon>Spermatophyta</taxon>
        <taxon>Magnoliopsida</taxon>
        <taxon>eudicotyledons</taxon>
        <taxon>Gunneridae</taxon>
        <taxon>Pentapetalae</taxon>
        <taxon>rosids</taxon>
        <taxon>malvids</taxon>
        <taxon>Sapindales</taxon>
        <taxon>Sapindaceae</taxon>
        <taxon>Hippocastanoideae</taxon>
        <taxon>Acereae</taxon>
        <taxon>Acer</taxon>
    </lineage>
</organism>
<keyword evidence="8" id="KW-1185">Reference proteome</keyword>
<dbReference type="PANTHER" id="PTHR47976:SF7">
    <property type="entry name" value="RECEPTOR-LIKE SERINE_THREONINE-PROTEIN KINASE"/>
    <property type="match status" value="1"/>
</dbReference>
<feature type="domain" description="Bulb-type lectin" evidence="5">
    <location>
        <begin position="35"/>
        <end position="155"/>
    </location>
</feature>
<dbReference type="Pfam" id="PF01453">
    <property type="entry name" value="B_lectin"/>
    <property type="match status" value="1"/>
</dbReference>
<dbReference type="Gene3D" id="2.90.10.10">
    <property type="entry name" value="Bulb-type lectin domain"/>
    <property type="match status" value="2"/>
</dbReference>
<dbReference type="EMBL" id="VAHF01000134">
    <property type="protein sequence ID" value="TXG46439.1"/>
    <property type="molecule type" value="Genomic_DNA"/>
</dbReference>
<comment type="caution">
    <text evidence="6">The sequence shown here is derived from an EMBL/GenBank/DDBJ whole genome shotgun (WGS) entry which is preliminary data.</text>
</comment>
<dbReference type="InterPro" id="IPR036426">
    <property type="entry name" value="Bulb-type_lectin_dom_sf"/>
</dbReference>
<evidence type="ECO:0000256" key="1">
    <source>
        <dbReference type="ARBA" id="ARBA00022729"/>
    </source>
</evidence>
<evidence type="ECO:0000313" key="7">
    <source>
        <dbReference type="EMBL" id="TXG60348.1"/>
    </source>
</evidence>
<evidence type="ECO:0000259" key="5">
    <source>
        <dbReference type="PROSITE" id="PS50927"/>
    </source>
</evidence>
<protein>
    <recommendedName>
        <fullName evidence="5">Bulb-type lectin domain-containing protein</fullName>
    </recommendedName>
</protein>
<dbReference type="FunFam" id="2.90.10.10:FF:000013">
    <property type="entry name" value="G-type lectin S-receptor-like serine/threonine-protein kinase LECRK1"/>
    <property type="match status" value="1"/>
</dbReference>
<evidence type="ECO:0000256" key="2">
    <source>
        <dbReference type="ARBA" id="ARBA00023157"/>
    </source>
</evidence>
<dbReference type="InterPro" id="IPR001480">
    <property type="entry name" value="Bulb-type_lectin_dom"/>
</dbReference>
<dbReference type="OrthoDB" id="758220at2759"/>
<evidence type="ECO:0000313" key="6">
    <source>
        <dbReference type="EMBL" id="TXG46439.1"/>
    </source>
</evidence>
<reference evidence="6" key="2">
    <citation type="submission" date="2019-05" db="EMBL/GenBank/DDBJ databases">
        <authorList>
            <person name="Zhang R."/>
        </authorList>
    </citation>
    <scope>NUCLEOTIDE SEQUENCE [LARGE SCALE GENOMIC DNA]</scope>
    <source>
        <strain evidence="6">Malutang-1-2009seedling</strain>
        <tissue evidence="6">Leaf</tissue>
    </source>
</reference>
<reference evidence="8" key="1">
    <citation type="journal article" date="2019" name="Gigascience">
        <title>De novo genome assembly of the endangered Acer yangbiense, a plant species with extremely small populations endemic to Yunnan Province, China.</title>
        <authorList>
            <person name="Yang J."/>
            <person name="Wariss H.M."/>
            <person name="Tao L."/>
            <person name="Zhang R."/>
            <person name="Yun Q."/>
            <person name="Hollingsworth P."/>
            <person name="Dao Z."/>
            <person name="Luo G."/>
            <person name="Guo H."/>
            <person name="Ma Y."/>
            <person name="Sun W."/>
        </authorList>
    </citation>
    <scope>NUCLEOTIDE SEQUENCE [LARGE SCALE GENOMIC DNA]</scope>
    <source>
        <strain evidence="8">cv. Malutang</strain>
    </source>
</reference>
<dbReference type="Pfam" id="PF00954">
    <property type="entry name" value="S_locus_glycop"/>
    <property type="match status" value="1"/>
</dbReference>
<keyword evidence="2" id="KW-1015">Disulfide bond</keyword>
<gene>
    <name evidence="7" type="ORF">EZV62_014921</name>
    <name evidence="6" type="ORF">EZV62_028061</name>
</gene>
<accession>A0A5C7GPL6</accession>
<evidence type="ECO:0000313" key="8">
    <source>
        <dbReference type="Proteomes" id="UP000323000"/>
    </source>
</evidence>
<dbReference type="SUPFAM" id="SSF51110">
    <property type="entry name" value="alpha-D-mannose-specific plant lectins"/>
    <property type="match status" value="2"/>
</dbReference>
<dbReference type="EMBL" id="VAHF01000006">
    <property type="protein sequence ID" value="TXG60348.1"/>
    <property type="molecule type" value="Genomic_DNA"/>
</dbReference>
<dbReference type="AlphaFoldDB" id="A0A5C7GPL6"/>
<proteinExistence type="predicted"/>
<dbReference type="Proteomes" id="UP000323000">
    <property type="component" value="Chromosome 6"/>
</dbReference>
<dbReference type="InterPro" id="IPR051343">
    <property type="entry name" value="G-type_lectin_kinases/EP1-like"/>
</dbReference>
<evidence type="ECO:0000256" key="4">
    <source>
        <dbReference type="SAM" id="SignalP"/>
    </source>
</evidence>
<sequence>MKSKPLFAVSSLLAASIILFFVLSISSLASAQQTQSNISRGSSLTPTKTSSWLSKSGLYAFGFYQRGNGYSVGVTLAGIPKKTVVWTANRDVPPVSGNATLLLTDTDGRLILQTAQDQDTYIADIQQTASYASMLDKGNFVLYNSDGGIIWQSFTHPTFTLLPTQILPAPNDLSSSLFETDQSTGIFFLRMQRDRNLVLYPIGNPVPEYSYWQSETYDMGDKGSLNLDLDGRLYILNATGFTSKNLTSRVFRRRGTIFMLKIDWDGLLRLYSHDLSNSSRWSILCNNTNDGCAPRGLCGFNMFCVSSDQKPGCRCLPGFAEVNQGNRTSGCERNFAAES</sequence>
<dbReference type="PANTHER" id="PTHR47976">
    <property type="entry name" value="G-TYPE LECTIN S-RECEPTOR-LIKE SERINE/THREONINE-PROTEIN KINASE SD2-5"/>
    <property type="match status" value="1"/>
</dbReference>
<dbReference type="InterPro" id="IPR000858">
    <property type="entry name" value="S_locus_glycoprot_dom"/>
</dbReference>
<feature type="signal peptide" evidence="4">
    <location>
        <begin position="1"/>
        <end position="31"/>
    </location>
</feature>
<dbReference type="SMART" id="SM00108">
    <property type="entry name" value="B_lectin"/>
    <property type="match status" value="1"/>
</dbReference>
<keyword evidence="1 4" id="KW-0732">Signal</keyword>
<dbReference type="PROSITE" id="PS50927">
    <property type="entry name" value="BULB_LECTIN"/>
    <property type="match status" value="1"/>
</dbReference>
<name>A0A5C7GPL6_9ROSI</name>
<feature type="chain" id="PRO_5033848810" description="Bulb-type lectin domain-containing protein" evidence="4">
    <location>
        <begin position="32"/>
        <end position="339"/>
    </location>
</feature>
<keyword evidence="3" id="KW-0325">Glycoprotein</keyword>
<evidence type="ECO:0000256" key="3">
    <source>
        <dbReference type="ARBA" id="ARBA00023180"/>
    </source>
</evidence>
<dbReference type="GO" id="GO:0048544">
    <property type="term" value="P:recognition of pollen"/>
    <property type="evidence" value="ECO:0007669"/>
    <property type="project" value="InterPro"/>
</dbReference>
<dbReference type="FunFam" id="2.90.10.10:FF:000026">
    <property type="entry name" value="Serine/threonine-protein kinase"/>
    <property type="match status" value="1"/>
</dbReference>